<dbReference type="Gramene" id="XM_028378565.1">
    <property type="protein sequence ID" value="XP_028234366.1"/>
    <property type="gene ID" value="LOC114414270"/>
</dbReference>
<comment type="similarity">
    <text evidence="1">Belongs to the FAM136 family.</text>
</comment>
<dbReference type="Gramene" id="XM_028378567.1">
    <property type="protein sequence ID" value="XP_028234368.1"/>
    <property type="gene ID" value="LOC114414270"/>
</dbReference>
<evidence type="ECO:0000256" key="1">
    <source>
        <dbReference type="ARBA" id="ARBA00009952"/>
    </source>
</evidence>
<organism evidence="2 3">
    <name type="scientific">Glycine soja</name>
    <name type="common">Wild soybean</name>
    <dbReference type="NCBI Taxonomy" id="3848"/>
    <lineage>
        <taxon>Eukaryota</taxon>
        <taxon>Viridiplantae</taxon>
        <taxon>Streptophyta</taxon>
        <taxon>Embryophyta</taxon>
        <taxon>Tracheophyta</taxon>
        <taxon>Spermatophyta</taxon>
        <taxon>Magnoliopsida</taxon>
        <taxon>eudicotyledons</taxon>
        <taxon>Gunneridae</taxon>
        <taxon>Pentapetalae</taxon>
        <taxon>rosids</taxon>
        <taxon>fabids</taxon>
        <taxon>Fabales</taxon>
        <taxon>Fabaceae</taxon>
        <taxon>Papilionoideae</taxon>
        <taxon>50 kb inversion clade</taxon>
        <taxon>NPAAA clade</taxon>
        <taxon>indigoferoid/millettioid clade</taxon>
        <taxon>Phaseoleae</taxon>
        <taxon>Glycine</taxon>
        <taxon>Glycine subgen. Soja</taxon>
    </lineage>
</organism>
<accession>A0A445KHH0</accession>
<dbReference type="Gramene" id="XM_028378566.1">
    <property type="protein sequence ID" value="XP_028234367.1"/>
    <property type="gene ID" value="LOC114414270"/>
</dbReference>
<dbReference type="EMBL" id="QZWG01000006">
    <property type="protein sequence ID" value="RZC10063.1"/>
    <property type="molecule type" value="Genomic_DNA"/>
</dbReference>
<dbReference type="PANTHER" id="PTHR21096:SF0">
    <property type="entry name" value="PROTEIN FAM136A"/>
    <property type="match status" value="1"/>
</dbReference>
<dbReference type="AlphaFoldDB" id="A0A445KHH0"/>
<dbReference type="PANTHER" id="PTHR21096">
    <property type="entry name" value="PROTEIN FAM136A"/>
    <property type="match status" value="1"/>
</dbReference>
<name>A0A445KHH0_GLYSO</name>
<dbReference type="EMBL" id="QZWG01000006">
    <property type="protein sequence ID" value="RZC10062.1"/>
    <property type="molecule type" value="Genomic_DNA"/>
</dbReference>
<dbReference type="Proteomes" id="UP000289340">
    <property type="component" value="Chromosome 6"/>
</dbReference>
<evidence type="ECO:0000313" key="3">
    <source>
        <dbReference type="Proteomes" id="UP000289340"/>
    </source>
</evidence>
<proteinExistence type="inferred from homology"/>
<keyword evidence="3" id="KW-1185">Reference proteome</keyword>
<dbReference type="InterPro" id="IPR008560">
    <property type="entry name" value="DUF842_euk"/>
</dbReference>
<comment type="caution">
    <text evidence="2">The sequence shown here is derived from an EMBL/GenBank/DDBJ whole genome shotgun (WGS) entry which is preliminary data.</text>
</comment>
<sequence length="152" mass="17312">MDNTEAEEQFASEMLRPKLKELEEAVQPKISPVQDYASFTLQKDFFKCGYECFDRSKRQEEVNNCVNNCIDLLTKAKKTLDNEMEMFEEKMKMSTSLMVCLQKHGEAKLQQKAGAALDLVSCLDQSIQENIKFLPHINKLKAAFGISDDSSS</sequence>
<protein>
    <submittedName>
        <fullName evidence="2">Uncharacterized protein</fullName>
    </submittedName>
</protein>
<gene>
    <name evidence="2" type="ORF">D0Y65_016393</name>
</gene>
<evidence type="ECO:0000313" key="2">
    <source>
        <dbReference type="EMBL" id="RZC10063.1"/>
    </source>
</evidence>
<dbReference type="Pfam" id="PF05811">
    <property type="entry name" value="DUF842"/>
    <property type="match status" value="1"/>
</dbReference>
<reference evidence="2 3" key="1">
    <citation type="submission" date="2018-09" db="EMBL/GenBank/DDBJ databases">
        <title>A high-quality reference genome of wild soybean provides a powerful tool to mine soybean genomes.</title>
        <authorList>
            <person name="Xie M."/>
            <person name="Chung C.Y.L."/>
            <person name="Li M.-W."/>
            <person name="Wong F.-L."/>
            <person name="Chan T.-F."/>
            <person name="Lam H.-M."/>
        </authorList>
    </citation>
    <scope>NUCLEOTIDE SEQUENCE [LARGE SCALE GENOMIC DNA]</scope>
    <source>
        <strain evidence="3">cv. W05</strain>
        <tissue evidence="2">Hypocotyl of etiolated seedlings</tissue>
    </source>
</reference>
<dbReference type="GO" id="GO:0005737">
    <property type="term" value="C:cytoplasm"/>
    <property type="evidence" value="ECO:0007669"/>
    <property type="project" value="TreeGrafter"/>
</dbReference>